<keyword evidence="5" id="KW-0503">Monooxygenase</keyword>
<accession>A0A7G1KUF2</accession>
<dbReference type="SUPFAM" id="SSF51905">
    <property type="entry name" value="FAD/NAD(P)-binding domain"/>
    <property type="match status" value="1"/>
</dbReference>
<evidence type="ECO:0000259" key="4">
    <source>
        <dbReference type="Pfam" id="PF01494"/>
    </source>
</evidence>
<dbReference type="GO" id="GO:0071949">
    <property type="term" value="F:FAD binding"/>
    <property type="evidence" value="ECO:0007669"/>
    <property type="project" value="InterPro"/>
</dbReference>
<dbReference type="GO" id="GO:0016709">
    <property type="term" value="F:oxidoreductase activity, acting on paired donors, with incorporation or reduction of molecular oxygen, NAD(P)H as one donor, and incorporation of one atom of oxygen"/>
    <property type="evidence" value="ECO:0007669"/>
    <property type="project" value="UniProtKB-ARBA"/>
</dbReference>
<dbReference type="EMBL" id="AP023396">
    <property type="protein sequence ID" value="BCK58722.1"/>
    <property type="molecule type" value="Genomic_DNA"/>
</dbReference>
<proteinExistence type="predicted"/>
<dbReference type="PRINTS" id="PR00420">
    <property type="entry name" value="RNGMNOXGNASE"/>
</dbReference>
<protein>
    <submittedName>
        <fullName evidence="5">FAD-binding monooxygenase</fullName>
    </submittedName>
</protein>
<keyword evidence="3" id="KW-0274">FAD</keyword>
<dbReference type="Proteomes" id="UP000516173">
    <property type="component" value="Chromosome"/>
</dbReference>
<evidence type="ECO:0000256" key="1">
    <source>
        <dbReference type="ARBA" id="ARBA00001974"/>
    </source>
</evidence>
<evidence type="ECO:0000256" key="2">
    <source>
        <dbReference type="ARBA" id="ARBA00022630"/>
    </source>
</evidence>
<dbReference type="Pfam" id="PF01494">
    <property type="entry name" value="FAD_binding_3"/>
    <property type="match status" value="1"/>
</dbReference>
<feature type="domain" description="FAD-binding" evidence="4">
    <location>
        <begin position="4"/>
        <end position="344"/>
    </location>
</feature>
<dbReference type="PANTHER" id="PTHR43004:SF19">
    <property type="entry name" value="BINDING MONOOXYGENASE, PUTATIVE (JCVI)-RELATED"/>
    <property type="match status" value="1"/>
</dbReference>
<organism evidence="5 6">
    <name type="scientific">Nocardia wallacei</name>
    <dbReference type="NCBI Taxonomy" id="480035"/>
    <lineage>
        <taxon>Bacteria</taxon>
        <taxon>Bacillati</taxon>
        <taxon>Actinomycetota</taxon>
        <taxon>Actinomycetes</taxon>
        <taxon>Mycobacteriales</taxon>
        <taxon>Nocardiaceae</taxon>
        <taxon>Nocardia</taxon>
    </lineage>
</organism>
<dbReference type="GeneID" id="80350871"/>
<keyword evidence="2" id="KW-0285">Flavoprotein</keyword>
<reference evidence="5 6" key="1">
    <citation type="submission" date="2020-08" db="EMBL/GenBank/DDBJ databases">
        <title>Genome Sequencing of Nocardia wallacei strain FMUON74 and assembly.</title>
        <authorList>
            <person name="Toyokawa M."/>
            <person name="Uesaka K."/>
        </authorList>
    </citation>
    <scope>NUCLEOTIDE SEQUENCE [LARGE SCALE GENOMIC DNA]</scope>
    <source>
        <strain evidence="5 6">FMUON74</strain>
    </source>
</reference>
<dbReference type="Pfam" id="PF21274">
    <property type="entry name" value="Rng_hyd_C"/>
    <property type="match status" value="1"/>
</dbReference>
<dbReference type="InterPro" id="IPR036188">
    <property type="entry name" value="FAD/NAD-bd_sf"/>
</dbReference>
<dbReference type="InterPro" id="IPR002938">
    <property type="entry name" value="FAD-bd"/>
</dbReference>
<keyword evidence="5" id="KW-0560">Oxidoreductase</keyword>
<evidence type="ECO:0000313" key="6">
    <source>
        <dbReference type="Proteomes" id="UP000516173"/>
    </source>
</evidence>
<keyword evidence="6" id="KW-1185">Reference proteome</keyword>
<dbReference type="InterPro" id="IPR050641">
    <property type="entry name" value="RIFMO-like"/>
</dbReference>
<evidence type="ECO:0000313" key="5">
    <source>
        <dbReference type="EMBL" id="BCK58722.1"/>
    </source>
</evidence>
<dbReference type="Gene3D" id="3.40.30.120">
    <property type="match status" value="1"/>
</dbReference>
<dbReference type="KEGG" id="nwl:NWFMUON74_64940"/>
<gene>
    <name evidence="5" type="ORF">NWFMUON74_64940</name>
</gene>
<sequence>MSHIPVVIAGGGTVGLATAVFLRHHGVPSLVLERRDAPSIHPRALGVSPRTLEYFREVGLREELDRVAVRTAQPWRAEARTVAEIVRDPGAVTRPAAWQQFSPESPSGHYPQDRIDAALLPAARQRGATVEFGVGVTGVTQDRDSVAVTLSDGRVIHAEYLIGADGVKTTVRRELGISTTGPGEIGRRNMNILLEADLVGRFGPMPVMTQLSHPDAMGVLLAVGERRWALHVGLPAAGAMSEQECIAVAHTAIGADVPVRILSAIPWQATARMADEFRRGRAFLVGDAARAVTALGAFGLNTGIADAHNLAWKLAAVLGGTAGEGLLDTYHTERHAISEMVTHQALLRWENPRLHWDPAAVAERAAAGAWNAPLVTMAYRYDSAAIIDAVAEMPSTEDVGAALDGAPGSRVPHRWVAPGVSMIDLNESRFAVLAGPDGDAWRSAARKVSAAGDLDLRAVVLDEDATGAIGIGRCGAVLVRPDGFIAWRTTGDADPAVLEKVVSTVLSR</sequence>
<dbReference type="RefSeq" id="WP_187685415.1">
    <property type="nucleotide sequence ID" value="NZ_AP023396.1"/>
</dbReference>
<comment type="cofactor">
    <cofactor evidence="1">
        <name>FAD</name>
        <dbReference type="ChEBI" id="CHEBI:57692"/>
    </cofactor>
</comment>
<dbReference type="AlphaFoldDB" id="A0A7G1KUF2"/>
<evidence type="ECO:0000256" key="3">
    <source>
        <dbReference type="ARBA" id="ARBA00022827"/>
    </source>
</evidence>
<dbReference type="Gene3D" id="3.30.9.10">
    <property type="entry name" value="D-Amino Acid Oxidase, subunit A, domain 2"/>
    <property type="match status" value="1"/>
</dbReference>
<dbReference type="PANTHER" id="PTHR43004">
    <property type="entry name" value="TRK SYSTEM POTASSIUM UPTAKE PROTEIN"/>
    <property type="match status" value="1"/>
</dbReference>
<name>A0A7G1KUF2_9NOCA</name>
<dbReference type="Gene3D" id="3.50.50.60">
    <property type="entry name" value="FAD/NAD(P)-binding domain"/>
    <property type="match status" value="1"/>
</dbReference>